<dbReference type="EMBL" id="JACBAZ010000003">
    <property type="protein sequence ID" value="NWK55858.1"/>
    <property type="molecule type" value="Genomic_DNA"/>
</dbReference>
<dbReference type="RefSeq" id="WP_178932395.1">
    <property type="nucleotide sequence ID" value="NZ_JACBAZ010000003.1"/>
</dbReference>
<dbReference type="Pfam" id="PF07589">
    <property type="entry name" value="PEP-CTERM"/>
    <property type="match status" value="1"/>
</dbReference>
<sequence length="264" mass="27096">MKYTKLMTLAGVVGACASAQAATISLNGFSNTDHGSTGTMNGTVSGDGVDGDASAGSTGSTVFAVSNDIRNGDSSPQTLEYTVSGLNIDGVGGFNDSFVIQFTVTTDGQNFNVLQDSSDLPKNAGWLSSGETSLNANGEYVQFQFAAMTVNLNGGTNNGTGAWLGFTSASVGSWGSNDVATFNGISRAYNSDDSKVFDLTAGGNDNSLIADFDTAANTEGTLDAAGAWRPEAWSFQVEVNAVPEPSSTALIGLGGFALILRRRK</sequence>
<gene>
    <name evidence="3" type="ORF">HW115_09565</name>
</gene>
<dbReference type="AlphaFoldDB" id="A0A851GDM0"/>
<proteinExistence type="predicted"/>
<evidence type="ECO:0000259" key="2">
    <source>
        <dbReference type="Pfam" id="PF07589"/>
    </source>
</evidence>
<feature type="chain" id="PRO_5032559552" evidence="1">
    <location>
        <begin position="22"/>
        <end position="264"/>
    </location>
</feature>
<evidence type="ECO:0000256" key="1">
    <source>
        <dbReference type="SAM" id="SignalP"/>
    </source>
</evidence>
<keyword evidence="1" id="KW-0732">Signal</keyword>
<name>A0A851GDM0_9BACT</name>
<accession>A0A851GDM0</accession>
<evidence type="ECO:0000313" key="4">
    <source>
        <dbReference type="Proteomes" id="UP000557872"/>
    </source>
</evidence>
<feature type="domain" description="Ice-binding protein C-terminal" evidence="2">
    <location>
        <begin position="241"/>
        <end position="263"/>
    </location>
</feature>
<reference evidence="3 4" key="1">
    <citation type="submission" date="2020-07" db="EMBL/GenBank/DDBJ databases">
        <title>Roseicoccus Jingziensis gen. nov., sp. nov., isolated from coastal seawater.</title>
        <authorList>
            <person name="Feng X."/>
        </authorList>
    </citation>
    <scope>NUCLEOTIDE SEQUENCE [LARGE SCALE GENOMIC DNA]</scope>
    <source>
        <strain evidence="3 4">N1E253</strain>
    </source>
</reference>
<comment type="caution">
    <text evidence="3">The sequence shown here is derived from an EMBL/GenBank/DDBJ whole genome shotgun (WGS) entry which is preliminary data.</text>
</comment>
<dbReference type="PROSITE" id="PS51257">
    <property type="entry name" value="PROKAR_LIPOPROTEIN"/>
    <property type="match status" value="1"/>
</dbReference>
<organism evidence="3 4">
    <name type="scientific">Oceaniferula marina</name>
    <dbReference type="NCBI Taxonomy" id="2748318"/>
    <lineage>
        <taxon>Bacteria</taxon>
        <taxon>Pseudomonadati</taxon>
        <taxon>Verrucomicrobiota</taxon>
        <taxon>Verrucomicrobiia</taxon>
        <taxon>Verrucomicrobiales</taxon>
        <taxon>Verrucomicrobiaceae</taxon>
        <taxon>Oceaniferula</taxon>
    </lineage>
</organism>
<dbReference type="Proteomes" id="UP000557872">
    <property type="component" value="Unassembled WGS sequence"/>
</dbReference>
<evidence type="ECO:0000313" key="3">
    <source>
        <dbReference type="EMBL" id="NWK55858.1"/>
    </source>
</evidence>
<feature type="signal peptide" evidence="1">
    <location>
        <begin position="1"/>
        <end position="21"/>
    </location>
</feature>
<dbReference type="InterPro" id="IPR013424">
    <property type="entry name" value="Ice-binding_C"/>
</dbReference>
<keyword evidence="4" id="KW-1185">Reference proteome</keyword>
<dbReference type="NCBIfam" id="TIGR02595">
    <property type="entry name" value="PEP_CTERM"/>
    <property type="match status" value="1"/>
</dbReference>
<protein>
    <submittedName>
        <fullName evidence="3">PEP-CTERM sorting domain-containing protein</fullName>
    </submittedName>
</protein>